<evidence type="ECO:0000256" key="2">
    <source>
        <dbReference type="ARBA" id="ARBA00004123"/>
    </source>
</evidence>
<keyword evidence="8" id="KW-0805">Transcription regulation</keyword>
<dbReference type="Gene3D" id="3.30.160.60">
    <property type="entry name" value="Classic Zinc Finger"/>
    <property type="match status" value="6"/>
</dbReference>
<dbReference type="AlphaFoldDB" id="A0A913YWF0"/>
<dbReference type="EnsemblMetazoa" id="XM_028663753.1">
    <property type="protein sequence ID" value="XP_028519554.1"/>
    <property type="gene ID" value="LOC114576669"/>
</dbReference>
<evidence type="ECO:0000256" key="10">
    <source>
        <dbReference type="ARBA" id="ARBA00023163"/>
    </source>
</evidence>
<keyword evidence="6 12" id="KW-0863">Zinc-finger</keyword>
<dbReference type="GO" id="GO:0008270">
    <property type="term" value="F:zinc ion binding"/>
    <property type="evidence" value="ECO:0007669"/>
    <property type="project" value="UniProtKB-KW"/>
</dbReference>
<keyword evidence="11" id="KW-0539">Nucleus</keyword>
<reference evidence="15" key="1">
    <citation type="submission" date="2022-11" db="UniProtKB">
        <authorList>
            <consortium name="EnsemblMetazoa"/>
        </authorList>
    </citation>
    <scope>IDENTIFICATION</scope>
</reference>
<comment type="similarity">
    <text evidence="3">Belongs to the krueppel C2H2-type zinc-finger protein family.</text>
</comment>
<dbReference type="PANTHER" id="PTHR16515:SF49">
    <property type="entry name" value="GASTRULA ZINC FINGER PROTEIN XLCGF49.1-LIKE-RELATED"/>
    <property type="match status" value="1"/>
</dbReference>
<keyword evidence="16" id="KW-1185">Reference proteome</keyword>
<name>A0A913YWF0_EXADI</name>
<dbReference type="FunFam" id="3.30.160.60:FF:000325">
    <property type="entry name" value="ZFP90 zinc finger protein"/>
    <property type="match status" value="1"/>
</dbReference>
<keyword evidence="9" id="KW-0238">DNA-binding</keyword>
<sequence>MDTKWIECKCKSGQTLYYYNKVTGQRNWPSYANCSTEDKKGMIGQPVIGHDLCTGTDIGCPSSLWPNTETSPQQKPFVFHAKEDQEDTSIDGIGIIDAMLKVLEKITDGNDSEHLAEFTNYNSNETVDKYVNNKDSDENMKSVLQEGDGDGMGNDNNNEATSTYVRNKDSDDNMECVLQEGDVNDTQCLVRFTSNNINEATYISVHNNGQKENALSPAVKQSKIPFNCSYCSKKFNYKSSLNDHIRIHTGEKPFECSYCKKKFTQRSHLKHHITVHTGEKALQCSLCQKRFAHKTTLRTHLYTHTGEKPYECSFCCKKFTRKSHLKDHFRIHTGEKPFECSYCGKKCAQKSNLVSHIRTHTREKPFQCSHCKKTFTSKNSLDYHLKLHTREKPFECSYTAK</sequence>
<dbReference type="SMART" id="SM00355">
    <property type="entry name" value="ZnF_C2H2"/>
    <property type="match status" value="6"/>
</dbReference>
<evidence type="ECO:0000313" key="15">
    <source>
        <dbReference type="EnsemblMetazoa" id="XP_028519554.1"/>
    </source>
</evidence>
<dbReference type="Pfam" id="PF00096">
    <property type="entry name" value="zf-C2H2"/>
    <property type="match status" value="3"/>
</dbReference>
<evidence type="ECO:0000256" key="13">
    <source>
        <dbReference type="SAM" id="MobiDB-lite"/>
    </source>
</evidence>
<keyword evidence="4" id="KW-0479">Metal-binding</keyword>
<dbReference type="Pfam" id="PF13894">
    <property type="entry name" value="zf-C2H2_4"/>
    <property type="match status" value="1"/>
</dbReference>
<comment type="function">
    <text evidence="1">May be involved in transcriptional regulation.</text>
</comment>
<evidence type="ECO:0000313" key="16">
    <source>
        <dbReference type="Proteomes" id="UP000887567"/>
    </source>
</evidence>
<dbReference type="Proteomes" id="UP000887567">
    <property type="component" value="Unplaced"/>
</dbReference>
<organism evidence="15 16">
    <name type="scientific">Exaiptasia diaphana</name>
    <name type="common">Tropical sea anemone</name>
    <name type="synonym">Aiptasia pulchella</name>
    <dbReference type="NCBI Taxonomy" id="2652724"/>
    <lineage>
        <taxon>Eukaryota</taxon>
        <taxon>Metazoa</taxon>
        <taxon>Cnidaria</taxon>
        <taxon>Anthozoa</taxon>
        <taxon>Hexacorallia</taxon>
        <taxon>Actiniaria</taxon>
        <taxon>Aiptasiidae</taxon>
        <taxon>Exaiptasia</taxon>
    </lineage>
</organism>
<dbReference type="FunFam" id="3.30.160.60:FF:001498">
    <property type="entry name" value="Zinc finger protein 404"/>
    <property type="match status" value="1"/>
</dbReference>
<comment type="subcellular location">
    <subcellularLocation>
        <location evidence="2">Nucleus</location>
    </subcellularLocation>
</comment>
<dbReference type="FunFam" id="3.30.160.60:FF:000100">
    <property type="entry name" value="Zinc finger 45-like"/>
    <property type="match status" value="1"/>
</dbReference>
<dbReference type="KEGG" id="epa:114576669"/>
<keyword evidence="7" id="KW-0862">Zinc</keyword>
<dbReference type="GO" id="GO:0003677">
    <property type="term" value="F:DNA binding"/>
    <property type="evidence" value="ECO:0007669"/>
    <property type="project" value="UniProtKB-KW"/>
</dbReference>
<feature type="domain" description="C2H2-type" evidence="14">
    <location>
        <begin position="338"/>
        <end position="365"/>
    </location>
</feature>
<feature type="domain" description="C2H2-type" evidence="14">
    <location>
        <begin position="366"/>
        <end position="393"/>
    </location>
</feature>
<dbReference type="Pfam" id="PF12874">
    <property type="entry name" value="zf-met"/>
    <property type="match status" value="2"/>
</dbReference>
<dbReference type="GO" id="GO:0005634">
    <property type="term" value="C:nucleus"/>
    <property type="evidence" value="ECO:0007669"/>
    <property type="project" value="UniProtKB-SubCell"/>
</dbReference>
<evidence type="ECO:0000256" key="5">
    <source>
        <dbReference type="ARBA" id="ARBA00022737"/>
    </source>
</evidence>
<dbReference type="SUPFAM" id="SSF57667">
    <property type="entry name" value="beta-beta-alpha zinc fingers"/>
    <property type="match status" value="4"/>
</dbReference>
<evidence type="ECO:0000256" key="3">
    <source>
        <dbReference type="ARBA" id="ARBA00006991"/>
    </source>
</evidence>
<evidence type="ECO:0000256" key="12">
    <source>
        <dbReference type="PROSITE-ProRule" id="PRU00042"/>
    </source>
</evidence>
<dbReference type="RefSeq" id="XP_028519554.1">
    <property type="nucleotide sequence ID" value="XM_028663753.1"/>
</dbReference>
<dbReference type="PROSITE" id="PS50157">
    <property type="entry name" value="ZINC_FINGER_C2H2_2"/>
    <property type="match status" value="6"/>
</dbReference>
<evidence type="ECO:0000256" key="1">
    <source>
        <dbReference type="ARBA" id="ARBA00003767"/>
    </source>
</evidence>
<evidence type="ECO:0000256" key="8">
    <source>
        <dbReference type="ARBA" id="ARBA00023015"/>
    </source>
</evidence>
<dbReference type="GeneID" id="114576669"/>
<keyword evidence="10" id="KW-0804">Transcription</keyword>
<feature type="domain" description="C2H2-type" evidence="14">
    <location>
        <begin position="310"/>
        <end position="337"/>
    </location>
</feature>
<dbReference type="GO" id="GO:0010468">
    <property type="term" value="P:regulation of gene expression"/>
    <property type="evidence" value="ECO:0007669"/>
    <property type="project" value="TreeGrafter"/>
</dbReference>
<dbReference type="FunFam" id="3.30.160.60:FF:001235">
    <property type="entry name" value="Si:ch211-119o8.6"/>
    <property type="match status" value="1"/>
</dbReference>
<feature type="domain" description="C2H2-type" evidence="14">
    <location>
        <begin position="226"/>
        <end position="253"/>
    </location>
</feature>
<dbReference type="InterPro" id="IPR013087">
    <property type="entry name" value="Znf_C2H2_type"/>
</dbReference>
<dbReference type="PROSITE" id="PS00028">
    <property type="entry name" value="ZINC_FINGER_C2H2_1"/>
    <property type="match status" value="6"/>
</dbReference>
<evidence type="ECO:0000256" key="6">
    <source>
        <dbReference type="ARBA" id="ARBA00022771"/>
    </source>
</evidence>
<protein>
    <recommendedName>
        <fullName evidence="14">C2H2-type domain-containing protein</fullName>
    </recommendedName>
</protein>
<evidence type="ECO:0000256" key="4">
    <source>
        <dbReference type="ARBA" id="ARBA00022723"/>
    </source>
</evidence>
<evidence type="ECO:0000256" key="11">
    <source>
        <dbReference type="ARBA" id="ARBA00023242"/>
    </source>
</evidence>
<feature type="domain" description="C2H2-type" evidence="14">
    <location>
        <begin position="254"/>
        <end position="281"/>
    </location>
</feature>
<evidence type="ECO:0000256" key="7">
    <source>
        <dbReference type="ARBA" id="ARBA00022833"/>
    </source>
</evidence>
<proteinExistence type="inferred from homology"/>
<dbReference type="PANTHER" id="PTHR16515">
    <property type="entry name" value="PR DOMAIN ZINC FINGER PROTEIN"/>
    <property type="match status" value="1"/>
</dbReference>
<dbReference type="OMA" id="NINEATY"/>
<dbReference type="InterPro" id="IPR050331">
    <property type="entry name" value="Zinc_finger"/>
</dbReference>
<accession>A0A913YWF0</accession>
<dbReference type="InterPro" id="IPR036236">
    <property type="entry name" value="Znf_C2H2_sf"/>
</dbReference>
<evidence type="ECO:0000259" key="14">
    <source>
        <dbReference type="PROSITE" id="PS50157"/>
    </source>
</evidence>
<evidence type="ECO:0000256" key="9">
    <source>
        <dbReference type="ARBA" id="ARBA00023125"/>
    </source>
</evidence>
<feature type="domain" description="C2H2-type" evidence="14">
    <location>
        <begin position="282"/>
        <end position="309"/>
    </location>
</feature>
<dbReference type="FunFam" id="3.30.160.60:FF:000097">
    <property type="entry name" value="Zinc finger protein"/>
    <property type="match status" value="1"/>
</dbReference>
<feature type="region of interest" description="Disordered" evidence="13">
    <location>
        <begin position="146"/>
        <end position="166"/>
    </location>
</feature>
<dbReference type="FunFam" id="3.30.160.60:FF:000966">
    <property type="entry name" value="ZFP90 zinc finger protein"/>
    <property type="match status" value="1"/>
</dbReference>
<dbReference type="OrthoDB" id="6077919at2759"/>
<keyword evidence="5" id="KW-0677">Repeat</keyword>